<dbReference type="InterPro" id="IPR016035">
    <property type="entry name" value="Acyl_Trfase/lysoPLipase"/>
</dbReference>
<dbReference type="Pfam" id="PF00698">
    <property type="entry name" value="Acyl_transf_1"/>
    <property type="match status" value="1"/>
</dbReference>
<dbReference type="Gene3D" id="3.40.47.10">
    <property type="match status" value="1"/>
</dbReference>
<feature type="coiled-coil region" evidence="5">
    <location>
        <begin position="441"/>
        <end position="468"/>
    </location>
</feature>
<dbReference type="Pfam" id="PF00550">
    <property type="entry name" value="PP-binding"/>
    <property type="match status" value="1"/>
</dbReference>
<comment type="cofactor">
    <cofactor evidence="1">
        <name>pantetheine 4'-phosphate</name>
        <dbReference type="ChEBI" id="CHEBI:47942"/>
    </cofactor>
</comment>
<dbReference type="AlphaFoldDB" id="A0A7L4ZG92"/>
<dbReference type="PANTHER" id="PTHR43775:SF51">
    <property type="entry name" value="INACTIVE PHENOLPHTHIOCEROL SYNTHESIS POLYKETIDE SYNTHASE TYPE I PKS1-RELATED"/>
    <property type="match status" value="1"/>
</dbReference>
<dbReference type="InterPro" id="IPR014043">
    <property type="entry name" value="Acyl_transferase_dom"/>
</dbReference>
<dbReference type="InterPro" id="IPR001227">
    <property type="entry name" value="Ac_transferase_dom_sf"/>
</dbReference>
<dbReference type="SUPFAM" id="SSF47336">
    <property type="entry name" value="ACP-like"/>
    <property type="match status" value="1"/>
</dbReference>
<dbReference type="Gene3D" id="3.30.70.250">
    <property type="entry name" value="Malonyl-CoA ACP transacylase, ACP-binding"/>
    <property type="match status" value="1"/>
</dbReference>
<evidence type="ECO:0000256" key="2">
    <source>
        <dbReference type="ARBA" id="ARBA00022450"/>
    </source>
</evidence>
<dbReference type="PROSITE" id="PS50075">
    <property type="entry name" value="CARRIER"/>
    <property type="match status" value="1"/>
</dbReference>
<dbReference type="InterPro" id="IPR050091">
    <property type="entry name" value="PKS_NRPS_Biosynth_Enz"/>
</dbReference>
<dbReference type="SUPFAM" id="SSF53901">
    <property type="entry name" value="Thiolase-like"/>
    <property type="match status" value="2"/>
</dbReference>
<keyword evidence="9" id="KW-1185">Reference proteome</keyword>
<dbReference type="Proteomes" id="UP000464657">
    <property type="component" value="Chromosome"/>
</dbReference>
<dbReference type="GO" id="GO:0004312">
    <property type="term" value="F:fatty acid synthase activity"/>
    <property type="evidence" value="ECO:0007669"/>
    <property type="project" value="TreeGrafter"/>
</dbReference>
<name>A0A7L4ZG92_9FLAO</name>
<organism evidence="8 9">
    <name type="scientific">Kordia antarctica</name>
    <dbReference type="NCBI Taxonomy" id="1218801"/>
    <lineage>
        <taxon>Bacteria</taxon>
        <taxon>Pseudomonadati</taxon>
        <taxon>Bacteroidota</taxon>
        <taxon>Flavobacteriia</taxon>
        <taxon>Flavobacteriales</taxon>
        <taxon>Flavobacteriaceae</taxon>
        <taxon>Kordia</taxon>
    </lineage>
</organism>
<keyword evidence="8" id="KW-0012">Acyltransferase</keyword>
<dbReference type="Pfam" id="PF00109">
    <property type="entry name" value="ketoacyl-synt"/>
    <property type="match status" value="1"/>
</dbReference>
<dbReference type="InterPro" id="IPR014030">
    <property type="entry name" value="Ketoacyl_synth_N"/>
</dbReference>
<dbReference type="Gene3D" id="3.30.70.3290">
    <property type="match status" value="1"/>
</dbReference>
<dbReference type="KEGG" id="kan:IMCC3317_07950"/>
<dbReference type="SUPFAM" id="SSF55048">
    <property type="entry name" value="Probable ACP-binding domain of malonyl-CoA ACP transacylase"/>
    <property type="match status" value="1"/>
</dbReference>
<feature type="domain" description="Carrier" evidence="6">
    <location>
        <begin position="922"/>
        <end position="997"/>
    </location>
</feature>
<feature type="domain" description="Ketosynthase family 3 (KS3)" evidence="7">
    <location>
        <begin position="5"/>
        <end position="422"/>
    </location>
</feature>
<evidence type="ECO:0000256" key="1">
    <source>
        <dbReference type="ARBA" id="ARBA00001957"/>
    </source>
</evidence>
<dbReference type="CDD" id="cd00833">
    <property type="entry name" value="PKS"/>
    <property type="match status" value="1"/>
</dbReference>
<dbReference type="OrthoDB" id="9778690at2"/>
<evidence type="ECO:0000313" key="8">
    <source>
        <dbReference type="EMBL" id="QHI35449.1"/>
    </source>
</evidence>
<dbReference type="InterPro" id="IPR009081">
    <property type="entry name" value="PP-bd_ACP"/>
</dbReference>
<reference evidence="8 9" key="1">
    <citation type="journal article" date="2013" name="Int. J. Syst. Evol. Microbiol.">
        <title>Kordia antarctica sp. nov., isolated from Antarctic seawater.</title>
        <authorList>
            <person name="Baek K."/>
            <person name="Choi A."/>
            <person name="Kang I."/>
            <person name="Lee K."/>
            <person name="Cho J.C."/>
        </authorList>
    </citation>
    <scope>NUCLEOTIDE SEQUENCE [LARGE SCALE GENOMIC DNA]</scope>
    <source>
        <strain evidence="8 9">IMCC3317</strain>
    </source>
</reference>
<dbReference type="PROSITE" id="PS52004">
    <property type="entry name" value="KS3_2"/>
    <property type="match status" value="1"/>
</dbReference>
<dbReference type="Gene3D" id="1.10.1200.10">
    <property type="entry name" value="ACP-like"/>
    <property type="match status" value="1"/>
</dbReference>
<dbReference type="EC" id="2.3.1.41" evidence="8"/>
<dbReference type="SMART" id="SM00827">
    <property type="entry name" value="PKS_AT"/>
    <property type="match status" value="1"/>
</dbReference>
<sequence>MVNRKKDIAVIGMAGVFPKSKDLSIFWENLKQGTELSHHYSKENGDTMLINLPNYVPVESRIDNAGSFDYKFFGYTREEASVMDPQIRIMHEIVYASLDNAGYANRLTEKAIGLYLSASDNINWRLLEMFYNKGTLAPYITRKLSNKQYVSTLISYNLGLTGPSFYSDTACSASLSNIHLACRSLLLKECNMAVSGGVNIDSTDRKGYLHEEGFINSKDGFCRAFDKDATGTIWGEGAGAVVLKRYEDAIKDGDYIYAVVKATSVNNDGRRKVGYTAPSVEGQSDCIKMAHRVAGVQPNTIGYIEAHGTGTKLGDPIEIEALNKAFNYDINHKCAIASVKTNMGHLDAAAGIAGFIKTCMCLYYKMIPPSLHFNDSNPEINFDGGPFYVNTELQDWKSDNVRRAGINSLGIGGTNCHAVLEEFIETVCDTSNTKQHVLFYAAKSRKALKEYRQKLAAYLLENDSYTNAQISYSLAKNTRPFPYRDFIVFENREKAQKKLLSETSIQPAKGHKNIVFMFPGQGTQYLKMANDLYDNIPYFKTIMDTGFELLNALTNKDYKKIIGYTTSENAELIHETLHTQPLLFVVEYALAKTLIHLGIQPDGMIGHSLGEYVAACVAGVFSFEAGLEIVCTRASLMNQMKSGDMIVVHSTHESITEYITEELSVAAINSDDTCVLSGESKSITTLEEKLKNAAIAFTKLKTSHAFHSNMMNDMLTPFKEKLDTLEFEKPKIPIISNLTGELITTDENMPSSYWTKHIRETVLFHKGLQSAIQKWNVENTIFIEIGPGKTLSSFLKKQVPEAITNVSMIRRAKESKNDYSYFLTNIGLLWKVGASVETAKLYPENSQKVPVPTYVFDQTELPSRIDALRLVQNQFSNSKDLTSVLSKMTSNTIFDEKELDEEEKHGEIENDERINLTTNYIAPQNDIQIRLSSIWKNTLGYEKIGIEDDFFELGGDSLKAMSILNAIKKEFNCNIEIQDYYDSPNIKTLSSQIEVLLKLKDISKTTPRKNTFKI</sequence>
<dbReference type="Gene3D" id="3.40.366.10">
    <property type="entry name" value="Malonyl-Coenzyme A Acyl Carrier Protein, domain 2"/>
    <property type="match status" value="1"/>
</dbReference>
<dbReference type="FunFam" id="1.10.1200.10:FF:000005">
    <property type="entry name" value="Nonribosomal peptide synthetase 1"/>
    <property type="match status" value="1"/>
</dbReference>
<gene>
    <name evidence="8" type="primary">ppsE_3</name>
    <name evidence="8" type="ORF">IMCC3317_07950</name>
</gene>
<keyword evidence="3" id="KW-0597">Phosphoprotein</keyword>
<dbReference type="GO" id="GO:0006633">
    <property type="term" value="P:fatty acid biosynthetic process"/>
    <property type="evidence" value="ECO:0007669"/>
    <property type="project" value="TreeGrafter"/>
</dbReference>
<dbReference type="InterPro" id="IPR016036">
    <property type="entry name" value="Malonyl_transacylase_ACP-bd"/>
</dbReference>
<accession>A0A7L4ZG92</accession>
<dbReference type="Pfam" id="PF16197">
    <property type="entry name" value="KAsynt_C_assoc"/>
    <property type="match status" value="1"/>
</dbReference>
<dbReference type="InterPro" id="IPR016039">
    <property type="entry name" value="Thiolase-like"/>
</dbReference>
<evidence type="ECO:0000259" key="7">
    <source>
        <dbReference type="PROSITE" id="PS52004"/>
    </source>
</evidence>
<proteinExistence type="predicted"/>
<protein>
    <submittedName>
        <fullName evidence="8">Phthiocerol synthesis polyketide synthase type I PpsE</fullName>
        <ecNumber evidence="8">2.3.1.41</ecNumber>
    </submittedName>
</protein>
<dbReference type="InterPro" id="IPR036736">
    <property type="entry name" value="ACP-like_sf"/>
</dbReference>
<dbReference type="GO" id="GO:0004315">
    <property type="term" value="F:3-oxoacyl-[acyl-carrier-protein] synthase activity"/>
    <property type="evidence" value="ECO:0007669"/>
    <property type="project" value="UniProtKB-EC"/>
</dbReference>
<keyword evidence="5" id="KW-0175">Coiled coil</keyword>
<keyword evidence="2" id="KW-0596">Phosphopantetheine</keyword>
<dbReference type="SUPFAM" id="SSF52151">
    <property type="entry name" value="FabD/lysophospholipase-like"/>
    <property type="match status" value="1"/>
</dbReference>
<keyword evidence="4 8" id="KW-0808">Transferase</keyword>
<dbReference type="Pfam" id="PF02801">
    <property type="entry name" value="Ketoacyl-synt_C"/>
    <property type="match status" value="1"/>
</dbReference>
<evidence type="ECO:0000313" key="9">
    <source>
        <dbReference type="Proteomes" id="UP000464657"/>
    </source>
</evidence>
<dbReference type="EMBL" id="CP019288">
    <property type="protein sequence ID" value="QHI35449.1"/>
    <property type="molecule type" value="Genomic_DNA"/>
</dbReference>
<dbReference type="RefSeq" id="WP_160128191.1">
    <property type="nucleotide sequence ID" value="NZ_CP019288.1"/>
</dbReference>
<evidence type="ECO:0000256" key="5">
    <source>
        <dbReference type="SAM" id="Coils"/>
    </source>
</evidence>
<evidence type="ECO:0000256" key="3">
    <source>
        <dbReference type="ARBA" id="ARBA00022553"/>
    </source>
</evidence>
<dbReference type="InterPro" id="IPR032821">
    <property type="entry name" value="PKS_assoc"/>
</dbReference>
<dbReference type="SMART" id="SM00825">
    <property type="entry name" value="PKS_KS"/>
    <property type="match status" value="1"/>
</dbReference>
<dbReference type="InterPro" id="IPR020841">
    <property type="entry name" value="PKS_Beta-ketoAc_synthase_dom"/>
</dbReference>
<dbReference type="InterPro" id="IPR014031">
    <property type="entry name" value="Ketoacyl_synth_C"/>
</dbReference>
<evidence type="ECO:0000259" key="6">
    <source>
        <dbReference type="PROSITE" id="PS50075"/>
    </source>
</evidence>
<dbReference type="PANTHER" id="PTHR43775">
    <property type="entry name" value="FATTY ACID SYNTHASE"/>
    <property type="match status" value="1"/>
</dbReference>
<evidence type="ECO:0000256" key="4">
    <source>
        <dbReference type="ARBA" id="ARBA00022679"/>
    </source>
</evidence>